<dbReference type="InterPro" id="IPR012854">
    <property type="entry name" value="Cu_amine_oxidase-like_N"/>
</dbReference>
<gene>
    <name evidence="12" type="ORF">WMW72_01970</name>
</gene>
<dbReference type="RefSeq" id="WP_341413722.1">
    <property type="nucleotide sequence ID" value="NZ_JBBPCC010000001.1"/>
</dbReference>
<dbReference type="CDD" id="cd08662">
    <property type="entry name" value="M13"/>
    <property type="match status" value="1"/>
</dbReference>
<keyword evidence="3" id="KW-0645">Protease</keyword>
<evidence type="ECO:0000256" key="2">
    <source>
        <dbReference type="ARBA" id="ARBA00007357"/>
    </source>
</evidence>
<dbReference type="SUPFAM" id="SSF55486">
    <property type="entry name" value="Metalloproteases ('zincins'), catalytic domain"/>
    <property type="match status" value="1"/>
</dbReference>
<evidence type="ECO:0000259" key="11">
    <source>
        <dbReference type="Pfam" id="PF07833"/>
    </source>
</evidence>
<dbReference type="Proteomes" id="UP001469365">
    <property type="component" value="Unassembled WGS sequence"/>
</dbReference>
<dbReference type="InterPro" id="IPR024079">
    <property type="entry name" value="MetalloPept_cat_dom_sf"/>
</dbReference>
<dbReference type="SUPFAM" id="SSF55383">
    <property type="entry name" value="Copper amine oxidase, domain N"/>
    <property type="match status" value="1"/>
</dbReference>
<dbReference type="PROSITE" id="PS51885">
    <property type="entry name" value="NEPRILYSIN"/>
    <property type="match status" value="1"/>
</dbReference>
<feature type="domain" description="Peptidase M13 C-terminal" evidence="9">
    <location>
        <begin position="578"/>
        <end position="768"/>
    </location>
</feature>
<keyword evidence="6" id="KW-0862">Zinc</keyword>
<evidence type="ECO:0000313" key="12">
    <source>
        <dbReference type="EMBL" id="MEK8126668.1"/>
    </source>
</evidence>
<dbReference type="InterPro" id="IPR036582">
    <property type="entry name" value="Mao_N_sf"/>
</dbReference>
<dbReference type="PRINTS" id="PR00786">
    <property type="entry name" value="NEPRILYSIN"/>
</dbReference>
<keyword evidence="13" id="KW-1185">Reference proteome</keyword>
<proteinExistence type="inferred from homology"/>
<keyword evidence="5 12" id="KW-0378">Hydrolase</keyword>
<dbReference type="InterPro" id="IPR000718">
    <property type="entry name" value="Peptidase_M13"/>
</dbReference>
<reference evidence="12 13" key="1">
    <citation type="submission" date="2024-04" db="EMBL/GenBank/DDBJ databases">
        <title>draft genome sequnece of Paenibacillus filicis.</title>
        <authorList>
            <person name="Kim D.-U."/>
        </authorList>
    </citation>
    <scope>NUCLEOTIDE SEQUENCE [LARGE SCALE GENOMIC DNA]</scope>
    <source>
        <strain evidence="12 13">KACC14197</strain>
    </source>
</reference>
<evidence type="ECO:0000256" key="8">
    <source>
        <dbReference type="SAM" id="SignalP"/>
    </source>
</evidence>
<dbReference type="Gene3D" id="3.40.390.10">
    <property type="entry name" value="Collagenase (Catalytic Domain)"/>
    <property type="match status" value="1"/>
</dbReference>
<keyword evidence="8" id="KW-0732">Signal</keyword>
<dbReference type="GO" id="GO:0016787">
    <property type="term" value="F:hydrolase activity"/>
    <property type="evidence" value="ECO:0007669"/>
    <property type="project" value="UniProtKB-KW"/>
</dbReference>
<evidence type="ECO:0000256" key="4">
    <source>
        <dbReference type="ARBA" id="ARBA00022723"/>
    </source>
</evidence>
<evidence type="ECO:0000259" key="10">
    <source>
        <dbReference type="Pfam" id="PF05649"/>
    </source>
</evidence>
<comment type="caution">
    <text evidence="12">The sequence shown here is derived from an EMBL/GenBank/DDBJ whole genome shotgun (WGS) entry which is preliminary data.</text>
</comment>
<evidence type="ECO:0000256" key="1">
    <source>
        <dbReference type="ARBA" id="ARBA00001947"/>
    </source>
</evidence>
<evidence type="ECO:0000313" key="13">
    <source>
        <dbReference type="Proteomes" id="UP001469365"/>
    </source>
</evidence>
<comment type="similarity">
    <text evidence="2">Belongs to the peptidase M13 family.</text>
</comment>
<evidence type="ECO:0000256" key="5">
    <source>
        <dbReference type="ARBA" id="ARBA00022801"/>
    </source>
</evidence>
<evidence type="ECO:0000256" key="6">
    <source>
        <dbReference type="ARBA" id="ARBA00022833"/>
    </source>
</evidence>
<evidence type="ECO:0000256" key="7">
    <source>
        <dbReference type="ARBA" id="ARBA00023049"/>
    </source>
</evidence>
<dbReference type="InterPro" id="IPR042089">
    <property type="entry name" value="Peptidase_M13_dom_2"/>
</dbReference>
<dbReference type="InterPro" id="IPR008753">
    <property type="entry name" value="Peptidase_M13_N"/>
</dbReference>
<dbReference type="Pfam" id="PF01431">
    <property type="entry name" value="Peptidase_M13"/>
    <property type="match status" value="1"/>
</dbReference>
<evidence type="ECO:0000256" key="3">
    <source>
        <dbReference type="ARBA" id="ARBA00022670"/>
    </source>
</evidence>
<dbReference type="Pfam" id="PF07833">
    <property type="entry name" value="Cu_amine_oxidN1"/>
    <property type="match status" value="1"/>
</dbReference>
<feature type="chain" id="PRO_5046276865" evidence="8">
    <location>
        <begin position="24"/>
        <end position="771"/>
    </location>
</feature>
<dbReference type="EMBL" id="JBBPCC010000001">
    <property type="protein sequence ID" value="MEK8126668.1"/>
    <property type="molecule type" value="Genomic_DNA"/>
</dbReference>
<dbReference type="InterPro" id="IPR018497">
    <property type="entry name" value="Peptidase_M13_C"/>
</dbReference>
<dbReference type="PANTHER" id="PTHR11733">
    <property type="entry name" value="ZINC METALLOPROTEASE FAMILY M13 NEPRILYSIN-RELATED"/>
    <property type="match status" value="1"/>
</dbReference>
<dbReference type="Gene3D" id="1.10.1380.10">
    <property type="entry name" value="Neutral endopeptidase , domain2"/>
    <property type="match status" value="1"/>
</dbReference>
<protein>
    <submittedName>
        <fullName evidence="12">M13-type metalloendopeptidase</fullName>
        <ecNumber evidence="12">3.4.24.-</ecNumber>
    </submittedName>
</protein>
<feature type="domain" description="Peptidase M13 N-terminal" evidence="10">
    <location>
        <begin position="147"/>
        <end position="524"/>
    </location>
</feature>
<keyword evidence="4" id="KW-0479">Metal-binding</keyword>
<dbReference type="EC" id="3.4.24.-" evidence="12"/>
<organism evidence="12 13">
    <name type="scientific">Paenibacillus filicis</name>
    <dbReference type="NCBI Taxonomy" id="669464"/>
    <lineage>
        <taxon>Bacteria</taxon>
        <taxon>Bacillati</taxon>
        <taxon>Bacillota</taxon>
        <taxon>Bacilli</taxon>
        <taxon>Bacillales</taxon>
        <taxon>Paenibacillaceae</taxon>
        <taxon>Paenibacillus</taxon>
    </lineage>
</organism>
<keyword evidence="7" id="KW-0482">Metalloprotease</keyword>
<feature type="domain" description="Copper amine oxidase-like N-terminal" evidence="11">
    <location>
        <begin position="32"/>
        <end position="138"/>
    </location>
</feature>
<dbReference type="Pfam" id="PF05649">
    <property type="entry name" value="Peptidase_M13_N"/>
    <property type="match status" value="1"/>
</dbReference>
<sequence>MKKMSAVILSLSLLATVFPSVHAADKALSVWLNGEEIQFSQSEPVLENGVTLVPMRPILEKLDVQLNWDEASRTVSGAKDGLSLSLQIGSTDAIANGQAVKLEVAPKLIQNVTYLPLRFVAETIGYQVAWNQSLRKVNLISKQARLQDDFYEAVNAKWLESTQLPADKVIAGGFSDLGDTVQKQLSKDMAKMAADGRDRTDDEIGNMIKFYKLAADRETLSKQGYEAIKPDIEKIKSINSLADFAKNQKDLYDRGLSLPFTFAILSDMKDANKEILYMNSPKPPLDKSFFTSENPQGPVLLGVYKNMLAELLTMVGETKEDADRIAGEAVDFEKEYAQFIMSAEDQTKVETFYNPKTMEELKGYSKNIDLEQFVVDATGKKPKTVSLMKLDYFENLDKFINEKNWEKIKSWTYATFVLKSASMLSDEFVEKSTQLGRALGGQDKMPPTEETVYHIVNAAFQDVAGDYYGRTYLGEEAKQDVKHMVENMIGIYKKKLLNNDWLSESTKQGAIKKLDNINIQIGYPDKLSDMYASFKVDENKSLYENHTVIQAILNKNDLAKMDQPMDRNEWTISANTANATYRPLANTVSLPAAALQAPFYDKNQSASWNYGGIGAIIGHELSHAFDTNGSKYDEVGNRVDWWTAEDYKKFEEKAKAFVDQYNKVEYMGQTINGQRTVPENIADIGGIKVALEAAKQLPDANLKDFYQSWATVFRQKVRPEIAQLLLIIDPNPPSKVRVNTVIANTDDFYSTFDVKEGDAMYMAPEDRVSIW</sequence>
<name>A0ABU9DCU6_9BACL</name>
<feature type="signal peptide" evidence="8">
    <location>
        <begin position="1"/>
        <end position="23"/>
    </location>
</feature>
<accession>A0ABU9DCU6</accession>
<dbReference type="PANTHER" id="PTHR11733:SF167">
    <property type="entry name" value="FI17812P1-RELATED"/>
    <property type="match status" value="1"/>
</dbReference>
<comment type="cofactor">
    <cofactor evidence="1">
        <name>Zn(2+)</name>
        <dbReference type="ChEBI" id="CHEBI:29105"/>
    </cofactor>
</comment>
<dbReference type="Gene3D" id="3.30.457.10">
    <property type="entry name" value="Copper amine oxidase-like, N-terminal domain"/>
    <property type="match status" value="1"/>
</dbReference>
<evidence type="ECO:0000259" key="9">
    <source>
        <dbReference type="Pfam" id="PF01431"/>
    </source>
</evidence>